<dbReference type="EMBL" id="JAEHOH010000013">
    <property type="protein sequence ID" value="MBK0419408.1"/>
    <property type="molecule type" value="Genomic_DNA"/>
</dbReference>
<evidence type="ECO:0000256" key="6">
    <source>
        <dbReference type="SAM" id="SignalP"/>
    </source>
</evidence>
<reference evidence="7" key="1">
    <citation type="submission" date="2020-12" db="EMBL/GenBank/DDBJ databases">
        <title>Leucobacter sp. CAS1, isolated from Chromium sludge.</title>
        <authorList>
            <person name="Xu Z."/>
        </authorList>
    </citation>
    <scope>NUCLEOTIDE SEQUENCE</scope>
    <source>
        <strain evidence="7">CSA1</strain>
    </source>
</reference>
<keyword evidence="3" id="KW-0472">Membrane</keyword>
<gene>
    <name evidence="7" type="ORF">JD276_10225</name>
</gene>
<dbReference type="PROSITE" id="PS51257">
    <property type="entry name" value="PROKAR_LIPOPROTEIN"/>
    <property type="match status" value="1"/>
</dbReference>
<evidence type="ECO:0000313" key="7">
    <source>
        <dbReference type="EMBL" id="MBK0419408.1"/>
    </source>
</evidence>
<dbReference type="InterPro" id="IPR050490">
    <property type="entry name" value="Bact_solute-bd_prot1"/>
</dbReference>
<keyword evidence="2 6" id="KW-0732">Signal</keyword>
<feature type="signal peptide" evidence="6">
    <location>
        <begin position="1"/>
        <end position="27"/>
    </location>
</feature>
<name>A0A934Q812_9MICO</name>
<sequence>MMRTSRKAGAGGVAAALAGLLALTACGSPGGGSGGGAESGTVNVVLSNHPWQRGIEPLVADFEEETGIKVNVQTFAEQQARDRILLNLQSKSDATDVYMTLPSREGPQFSNAGYYEPLDEYLDGAPSEYAADDFSPSAIAGMQSVDEETIAVPLNIEGPVLFYRTDVFEDLGIEVPTTIEEVIEAAEKIEAAGEITPITLRGAAAAVAFDFGPFLHGEGVEWTKPDGTANFDDPGAVKAIDEYATLAREYGPDGVINYSFTESSNLFAQGQVAMSLESSNELNSLIDPDNSTVVDHVGVAKMPAGSVEAAPTALSWGLAMSPFSKNKDAAWEFMQWATSPEVQLQLTEADIAPPRDSVASDPSYLESLSTPAQQQWLEAVADIQANGHTEVGPVGTKAPAMREVIGNAIGKAILGEATAEEAAAEIQDGLNDLLDQQ</sequence>
<keyword evidence="5" id="KW-0449">Lipoprotein</keyword>
<evidence type="ECO:0000256" key="3">
    <source>
        <dbReference type="ARBA" id="ARBA00023136"/>
    </source>
</evidence>
<comment type="caution">
    <text evidence="7">The sequence shown here is derived from an EMBL/GenBank/DDBJ whole genome shotgun (WGS) entry which is preliminary data.</text>
</comment>
<evidence type="ECO:0000256" key="1">
    <source>
        <dbReference type="ARBA" id="ARBA00022475"/>
    </source>
</evidence>
<accession>A0A934Q812</accession>
<dbReference type="Gene3D" id="3.40.190.10">
    <property type="entry name" value="Periplasmic binding protein-like II"/>
    <property type="match status" value="2"/>
</dbReference>
<dbReference type="RefSeq" id="WP_200115552.1">
    <property type="nucleotide sequence ID" value="NZ_JAEHOH010000013.1"/>
</dbReference>
<dbReference type="PANTHER" id="PTHR43649:SF33">
    <property type="entry name" value="POLYGALACTURONAN_RHAMNOGALACTURONAN-BINDING PROTEIN YTCQ"/>
    <property type="match status" value="1"/>
</dbReference>
<feature type="chain" id="PRO_5036736107" evidence="6">
    <location>
        <begin position="28"/>
        <end position="437"/>
    </location>
</feature>
<evidence type="ECO:0000256" key="5">
    <source>
        <dbReference type="ARBA" id="ARBA00023288"/>
    </source>
</evidence>
<dbReference type="SUPFAM" id="SSF53850">
    <property type="entry name" value="Periplasmic binding protein-like II"/>
    <property type="match status" value="1"/>
</dbReference>
<evidence type="ECO:0000256" key="4">
    <source>
        <dbReference type="ARBA" id="ARBA00023139"/>
    </source>
</evidence>
<dbReference type="AlphaFoldDB" id="A0A934Q812"/>
<evidence type="ECO:0000256" key="2">
    <source>
        <dbReference type="ARBA" id="ARBA00022729"/>
    </source>
</evidence>
<proteinExistence type="predicted"/>
<evidence type="ECO:0000313" key="8">
    <source>
        <dbReference type="Proteomes" id="UP000608530"/>
    </source>
</evidence>
<dbReference type="Proteomes" id="UP000608530">
    <property type="component" value="Unassembled WGS sequence"/>
</dbReference>
<keyword evidence="4" id="KW-0564">Palmitate</keyword>
<dbReference type="PANTHER" id="PTHR43649">
    <property type="entry name" value="ARABINOSE-BINDING PROTEIN-RELATED"/>
    <property type="match status" value="1"/>
</dbReference>
<protein>
    <submittedName>
        <fullName evidence="7">Sugar ABC transporter substrate-binding protein</fullName>
    </submittedName>
</protein>
<dbReference type="CDD" id="cd13585">
    <property type="entry name" value="PBP2_TMBP_like"/>
    <property type="match status" value="1"/>
</dbReference>
<keyword evidence="1" id="KW-1003">Cell membrane</keyword>
<dbReference type="Pfam" id="PF01547">
    <property type="entry name" value="SBP_bac_1"/>
    <property type="match status" value="1"/>
</dbReference>
<organism evidence="7 8">
    <name type="scientific">Leucobacter chromiisoli</name>
    <dbReference type="NCBI Taxonomy" id="2796471"/>
    <lineage>
        <taxon>Bacteria</taxon>
        <taxon>Bacillati</taxon>
        <taxon>Actinomycetota</taxon>
        <taxon>Actinomycetes</taxon>
        <taxon>Micrococcales</taxon>
        <taxon>Microbacteriaceae</taxon>
        <taxon>Leucobacter</taxon>
    </lineage>
</organism>
<keyword evidence="8" id="KW-1185">Reference proteome</keyword>
<dbReference type="InterPro" id="IPR006059">
    <property type="entry name" value="SBP"/>
</dbReference>